<dbReference type="Gene3D" id="3.80.10.10">
    <property type="entry name" value="Ribonuclease Inhibitor"/>
    <property type="match status" value="1"/>
</dbReference>
<dbReference type="OrthoDB" id="2330886at2759"/>
<feature type="region of interest" description="Disordered" evidence="1">
    <location>
        <begin position="292"/>
        <end position="331"/>
    </location>
</feature>
<dbReference type="Proteomes" id="UP000738325">
    <property type="component" value="Unassembled WGS sequence"/>
</dbReference>
<feature type="compositionally biased region" description="Acidic residues" evidence="1">
    <location>
        <begin position="937"/>
        <end position="951"/>
    </location>
</feature>
<keyword evidence="3" id="KW-1185">Reference proteome</keyword>
<evidence type="ECO:0000313" key="3">
    <source>
        <dbReference type="Proteomes" id="UP000738325"/>
    </source>
</evidence>
<sequence length="1079" mass="121937">MLDEMASDSIEPGVVVASSTASVTPIAPVAGSEQAQQQGQPQPLQQRLHNECLILIIQHLRHDLVQLHKLLFVNRFFYIAALPHLYRAAMPYFFHNPSHYWSPWERKPDLNIDREKLLAIMLASFFEARVLSRRKRDLSLLEQESEQDDGRDAKLVDAVLRPFGLRVTAGALKIPSMRRFLIPAAATESISRKQSATNNGVMDDVVRESDRLESTQLPNAADEEIEEDELGSWGYPMTVNYSWYLTELSTLSKADLQLSNVLRLRRMPAEFSDPWLYPSVNINDVIIAEEANAQEPSHETTVDGSSTAVMTSSSSLDPAEESSDDDSDDGMEHAMEEQLADVYKARLADAVESLLLHYNFDHITSFAFHMSKAVSYLALAPNMDKLQRLKLCREAAMPSNYMNGTVLFIQRNQAAFPRKPRLDLEFLYGWSVFSMDEDFEDDDGENPLYLAGLDLAAVEALQLSKIRTIRENFFRYMKHKITLYEAVGQPKAIHVGKLPLFYEHSHEINLDGLLAFDDSEMGRIVHGEGPAMEAFFRRCKSLRELKLRVDSHTLFSKAAAEAMRATGLSPVTLGMLASRPGTLDASSTGLISLIQGHNNQSSSLGILKHLQTLNLHSTQPYRFAIHALNDAMVAFADSLQNVKLNSIHTFPGPRITTTEEVALYRNPVHMRSSRRSLRLYTVPWANTIGDWPRPLPQLRTLSVSLWHVASVEIGSLDQCPNLRKLKIRFGNVGQVDIRTGDIDVVIGTNQEETELPSDLESMRQLMDMRYQQSDFNLALFPKWNLPRLQVLVLIDLPALRFDFESLETMPNLVELRLTVSKTVSALQSVHEFQSLQNAAWEQKRSQRGRAISKRWSLPALKTVTIEGLSATMFYLDWLKGCPNLESLTLKSTEEYQHLKRRPFFWGSETGQESRSNRDRDHEHDDSTEKDKSIDCGTNDEDGHGEDDDDDTPFWGSQLVKFELQGSWIMSEEDLIILLTIYAPFLKTFHVDRLSDSKSLSGRTFLGAFQRADEINAEYAPTRRELEGAETISETVEGKPDNGKDTRVPGQALTSVKAKYTISKRDRLVLGFVPIESDEV</sequence>
<accession>A0A9P6RE12</accession>
<feature type="region of interest" description="Disordered" evidence="1">
    <location>
        <begin position="1029"/>
        <end position="1048"/>
    </location>
</feature>
<protein>
    <recommendedName>
        <fullName evidence="4">F-box domain-containing protein</fullName>
    </recommendedName>
</protein>
<feature type="compositionally biased region" description="Acidic residues" evidence="1">
    <location>
        <begin position="318"/>
        <end position="329"/>
    </location>
</feature>
<dbReference type="InterPro" id="IPR032675">
    <property type="entry name" value="LRR_dom_sf"/>
</dbReference>
<feature type="region of interest" description="Disordered" evidence="1">
    <location>
        <begin position="908"/>
        <end position="951"/>
    </location>
</feature>
<dbReference type="SUPFAM" id="SSF52047">
    <property type="entry name" value="RNI-like"/>
    <property type="match status" value="1"/>
</dbReference>
<reference evidence="2" key="1">
    <citation type="journal article" date="2020" name="Fungal Divers.">
        <title>Resolving the Mortierellaceae phylogeny through synthesis of multi-gene phylogenetics and phylogenomics.</title>
        <authorList>
            <person name="Vandepol N."/>
            <person name="Liber J."/>
            <person name="Desiro A."/>
            <person name="Na H."/>
            <person name="Kennedy M."/>
            <person name="Barry K."/>
            <person name="Grigoriev I.V."/>
            <person name="Miller A.N."/>
            <person name="O'Donnell K."/>
            <person name="Stajich J.E."/>
            <person name="Bonito G."/>
        </authorList>
    </citation>
    <scope>NUCLEOTIDE SEQUENCE</scope>
    <source>
        <strain evidence="2">REB-010B</strain>
    </source>
</reference>
<organism evidence="2 3">
    <name type="scientific">Dissophora globulifera</name>
    <dbReference type="NCBI Taxonomy" id="979702"/>
    <lineage>
        <taxon>Eukaryota</taxon>
        <taxon>Fungi</taxon>
        <taxon>Fungi incertae sedis</taxon>
        <taxon>Mucoromycota</taxon>
        <taxon>Mortierellomycotina</taxon>
        <taxon>Mortierellomycetes</taxon>
        <taxon>Mortierellales</taxon>
        <taxon>Mortierellaceae</taxon>
        <taxon>Dissophora</taxon>
    </lineage>
</organism>
<dbReference type="AlphaFoldDB" id="A0A9P6RE12"/>
<name>A0A9P6RE12_9FUNG</name>
<dbReference type="EMBL" id="JAAAIP010000546">
    <property type="protein sequence ID" value="KAG0315334.1"/>
    <property type="molecule type" value="Genomic_DNA"/>
</dbReference>
<proteinExistence type="predicted"/>
<feature type="compositionally biased region" description="Basic and acidic residues" evidence="1">
    <location>
        <begin position="1035"/>
        <end position="1046"/>
    </location>
</feature>
<comment type="caution">
    <text evidence="2">The sequence shown here is derived from an EMBL/GenBank/DDBJ whole genome shotgun (WGS) entry which is preliminary data.</text>
</comment>
<feature type="non-terminal residue" evidence="2">
    <location>
        <position position="1079"/>
    </location>
</feature>
<evidence type="ECO:0000313" key="2">
    <source>
        <dbReference type="EMBL" id="KAG0315334.1"/>
    </source>
</evidence>
<feature type="compositionally biased region" description="Basic and acidic residues" evidence="1">
    <location>
        <begin position="914"/>
        <end position="933"/>
    </location>
</feature>
<gene>
    <name evidence="2" type="ORF">BGZ99_007526</name>
</gene>
<feature type="compositionally biased region" description="Low complexity" evidence="1">
    <location>
        <begin position="305"/>
        <end position="317"/>
    </location>
</feature>
<evidence type="ECO:0008006" key="4">
    <source>
        <dbReference type="Google" id="ProtNLM"/>
    </source>
</evidence>
<dbReference type="PANTHER" id="PTHR47186">
    <property type="entry name" value="LEUCINE-RICH REPEAT-CONTAINING PROTEIN 57"/>
    <property type="match status" value="1"/>
</dbReference>
<evidence type="ECO:0000256" key="1">
    <source>
        <dbReference type="SAM" id="MobiDB-lite"/>
    </source>
</evidence>
<dbReference type="PANTHER" id="PTHR47186:SF61">
    <property type="entry name" value="LEUCINE-RICH REPEAT-CONTAINING PROTEIN 57-RELATED"/>
    <property type="match status" value="1"/>
</dbReference>